<evidence type="ECO:0000313" key="5">
    <source>
        <dbReference type="Proteomes" id="UP001279734"/>
    </source>
</evidence>
<sequence>MASAAVDAQFCFPDVGSSPTSAESSFREMDDAFLQTQTRIWLGEVLQTRFDEHTNICDLLADGRILFEVSKVISRMLLTTCMDMNNLEDLEWKAIASSKSTGRYMPYFNVASFLRTCKILGMAGIDLFTPSDVVEKGNMRKVCMCIRSLSKKARSRNLNVPDFDIVTYTVAMPTDMVECIRRSLELVQYSSSVSVSHDMDSSSKMVSWQRKHGAAFGNSDCSSDGSDNTESSCLESHRASPNYPEITASLSTPDSPELICYSSVQVGLKLDIGEEERDGINGQCMSTSIAESVGSACSQIDCDHELDSEPSSPCLGSHFVGKVSQRKKNSTKVCEIAVQNHIPFYLEWEDNSLAVEDSGHADTPQTDYISHGVEDSDMTLIVTDCCCSHTLTAASHIFNAQNKIGSDLLPISTHPASKIRHKRSSNIEIDGVDCINSTEAGRAMSLDLHHLCAKKDEFEDSDGCLSSSRCLKTDDLRWSLENEESHSDTNLDADVSSNKLLQPSLNCLFSPKEGRESLSWDNGICTSHIYKENVNDEVNSTLRCYLNERYAKEYGKEAFLTSIVKSDHSVENSSDDLEAAIREDINCQEQQDIFNEDRIDPYIQFLGKIDRHSLDTVSPDDPQEYPDLAVGCSENSIDKGRQVFSDYEGHHCEETITKDRLRHLKDATDKGLPQHKSHRTLLKSVVGGTALLGVLFFFLHFRRNGRQKVDEAGTQSGHIPDRNAKKPLPQDKKKGVRQSTSGVYPAEKLLFGV</sequence>
<dbReference type="GO" id="GO:0051764">
    <property type="term" value="P:actin crosslink formation"/>
    <property type="evidence" value="ECO:0007669"/>
    <property type="project" value="TreeGrafter"/>
</dbReference>
<comment type="caution">
    <text evidence="4">The sequence shown here is derived from an EMBL/GenBank/DDBJ whole genome shotgun (WGS) entry which is preliminary data.</text>
</comment>
<dbReference type="CDD" id="cd00014">
    <property type="entry name" value="CH_SF"/>
    <property type="match status" value="1"/>
</dbReference>
<feature type="compositionally biased region" description="Low complexity" evidence="1">
    <location>
        <begin position="219"/>
        <end position="228"/>
    </location>
</feature>
<dbReference type="GO" id="GO:0051015">
    <property type="term" value="F:actin filament binding"/>
    <property type="evidence" value="ECO:0007669"/>
    <property type="project" value="TreeGrafter"/>
</dbReference>
<dbReference type="Gene3D" id="1.10.418.10">
    <property type="entry name" value="Calponin-like domain"/>
    <property type="match status" value="1"/>
</dbReference>
<dbReference type="GO" id="GO:0008093">
    <property type="term" value="F:cytoskeletal anchor activity"/>
    <property type="evidence" value="ECO:0007669"/>
    <property type="project" value="TreeGrafter"/>
</dbReference>
<name>A0AAD3P8G4_NEPGR</name>
<evidence type="ECO:0000256" key="1">
    <source>
        <dbReference type="SAM" id="MobiDB-lite"/>
    </source>
</evidence>
<dbReference type="Proteomes" id="UP001279734">
    <property type="component" value="Unassembled WGS sequence"/>
</dbReference>
<feature type="region of interest" description="Disordered" evidence="1">
    <location>
        <begin position="219"/>
        <end position="238"/>
    </location>
</feature>
<dbReference type="GO" id="GO:0005884">
    <property type="term" value="C:actin filament"/>
    <property type="evidence" value="ECO:0007669"/>
    <property type="project" value="TreeGrafter"/>
</dbReference>
<organism evidence="4 5">
    <name type="scientific">Nepenthes gracilis</name>
    <name type="common">Slender pitcher plant</name>
    <dbReference type="NCBI Taxonomy" id="150966"/>
    <lineage>
        <taxon>Eukaryota</taxon>
        <taxon>Viridiplantae</taxon>
        <taxon>Streptophyta</taxon>
        <taxon>Embryophyta</taxon>
        <taxon>Tracheophyta</taxon>
        <taxon>Spermatophyta</taxon>
        <taxon>Magnoliopsida</taxon>
        <taxon>eudicotyledons</taxon>
        <taxon>Gunneridae</taxon>
        <taxon>Pentapetalae</taxon>
        <taxon>Caryophyllales</taxon>
        <taxon>Nepenthaceae</taxon>
        <taxon>Nepenthes</taxon>
    </lineage>
</organism>
<keyword evidence="2" id="KW-1133">Transmembrane helix</keyword>
<protein>
    <recommendedName>
        <fullName evidence="3">Calponin-homology (CH) domain-containing protein</fullName>
    </recommendedName>
</protein>
<dbReference type="PANTHER" id="PTHR46756:SF18">
    <property type="entry name" value="GAS2-LIKE PROTEIN PICKLED EGGS"/>
    <property type="match status" value="1"/>
</dbReference>
<evidence type="ECO:0000313" key="4">
    <source>
        <dbReference type="EMBL" id="GMG99556.1"/>
    </source>
</evidence>
<evidence type="ECO:0000256" key="2">
    <source>
        <dbReference type="SAM" id="Phobius"/>
    </source>
</evidence>
<proteinExistence type="predicted"/>
<reference evidence="4" key="1">
    <citation type="submission" date="2023-05" db="EMBL/GenBank/DDBJ databases">
        <title>Nepenthes gracilis genome sequencing.</title>
        <authorList>
            <person name="Fukushima K."/>
        </authorList>
    </citation>
    <scope>NUCLEOTIDE SEQUENCE</scope>
    <source>
        <strain evidence="4">SING2019-196</strain>
    </source>
</reference>
<dbReference type="InterPro" id="IPR001715">
    <property type="entry name" value="CH_dom"/>
</dbReference>
<dbReference type="AlphaFoldDB" id="A0AAD3P8G4"/>
<dbReference type="InterPro" id="IPR036872">
    <property type="entry name" value="CH_dom_sf"/>
</dbReference>
<accession>A0AAD3P8G4</accession>
<gene>
    <name evidence="4" type="ORF">Nepgr_001396</name>
</gene>
<dbReference type="PANTHER" id="PTHR46756">
    <property type="entry name" value="TRANSGELIN"/>
    <property type="match status" value="1"/>
</dbReference>
<keyword evidence="2" id="KW-0472">Membrane</keyword>
<feature type="domain" description="Calponin-homology (CH)" evidence="3">
    <location>
        <begin position="32"/>
        <end position="154"/>
    </location>
</feature>
<feature type="region of interest" description="Disordered" evidence="1">
    <location>
        <begin position="709"/>
        <end position="741"/>
    </location>
</feature>
<evidence type="ECO:0000259" key="3">
    <source>
        <dbReference type="PROSITE" id="PS50021"/>
    </source>
</evidence>
<feature type="transmembrane region" description="Helical" evidence="2">
    <location>
        <begin position="681"/>
        <end position="699"/>
    </location>
</feature>
<feature type="compositionally biased region" description="Basic and acidic residues" evidence="1">
    <location>
        <begin position="719"/>
        <end position="733"/>
    </location>
</feature>
<dbReference type="SUPFAM" id="SSF47576">
    <property type="entry name" value="Calponin-homology domain, CH-domain"/>
    <property type="match status" value="1"/>
</dbReference>
<dbReference type="PROSITE" id="PS50021">
    <property type="entry name" value="CH"/>
    <property type="match status" value="1"/>
</dbReference>
<dbReference type="EMBL" id="BSYO01000001">
    <property type="protein sequence ID" value="GMG99556.1"/>
    <property type="molecule type" value="Genomic_DNA"/>
</dbReference>
<keyword evidence="2" id="KW-0812">Transmembrane</keyword>
<keyword evidence="5" id="KW-1185">Reference proteome</keyword>